<dbReference type="GO" id="GO:0160148">
    <property type="term" value="F:tRNA pseudouridine(55) synthase activity"/>
    <property type="evidence" value="ECO:0007669"/>
    <property type="project" value="UniProtKB-EC"/>
</dbReference>
<dbReference type="PANTHER" id="PTHR13767:SF2">
    <property type="entry name" value="PSEUDOURIDYLATE SYNTHASE TRUB1"/>
    <property type="match status" value="1"/>
</dbReference>
<dbReference type="STRING" id="32024.GCA_000788295_00079"/>
<dbReference type="HAMAP" id="MF_01080">
    <property type="entry name" value="TruB_bact"/>
    <property type="match status" value="1"/>
</dbReference>
<dbReference type="AlphaFoldDB" id="A0A381DHM7"/>
<dbReference type="InterPro" id="IPR020103">
    <property type="entry name" value="PsdUridine_synth_cat_dom_sf"/>
</dbReference>
<keyword evidence="3 5" id="KW-0819">tRNA processing</keyword>
<dbReference type="Pfam" id="PF01509">
    <property type="entry name" value="TruB_N"/>
    <property type="match status" value="1"/>
</dbReference>
<feature type="active site" description="Nucleophile" evidence="5">
    <location>
        <position position="38"/>
    </location>
</feature>
<comment type="catalytic activity">
    <reaction evidence="1 5">
        <text>uridine(55) in tRNA = pseudouridine(55) in tRNA</text>
        <dbReference type="Rhea" id="RHEA:42532"/>
        <dbReference type="Rhea" id="RHEA-COMP:10101"/>
        <dbReference type="Rhea" id="RHEA-COMP:10102"/>
        <dbReference type="ChEBI" id="CHEBI:65314"/>
        <dbReference type="ChEBI" id="CHEBI:65315"/>
        <dbReference type="EC" id="5.4.99.25"/>
    </reaction>
</comment>
<protein>
    <recommendedName>
        <fullName evidence="5">tRNA pseudouridine synthase B</fullName>
        <ecNumber evidence="5">5.4.99.25</ecNumber>
    </recommendedName>
    <alternativeName>
        <fullName evidence="5">tRNA pseudouridine(55) synthase</fullName>
        <shortName evidence="5">Psi55 synthase</shortName>
    </alternativeName>
    <alternativeName>
        <fullName evidence="5">tRNA pseudouridylate synthase</fullName>
    </alternativeName>
    <alternativeName>
        <fullName evidence="5">tRNA-uridine isomerase</fullName>
    </alternativeName>
</protein>
<dbReference type="Proteomes" id="UP000254920">
    <property type="component" value="Unassembled WGS sequence"/>
</dbReference>
<evidence type="ECO:0000256" key="3">
    <source>
        <dbReference type="ARBA" id="ARBA00022694"/>
    </source>
</evidence>
<evidence type="ECO:0000256" key="4">
    <source>
        <dbReference type="ARBA" id="ARBA00023235"/>
    </source>
</evidence>
<dbReference type="EC" id="5.4.99.25" evidence="5"/>
<name>A0A381DHM7_9BACT</name>
<keyword evidence="8" id="KW-1185">Reference proteome</keyword>
<dbReference type="RefSeq" id="WP_089182439.1">
    <property type="nucleotide sequence ID" value="NZ_CP043427.1"/>
</dbReference>
<evidence type="ECO:0000256" key="1">
    <source>
        <dbReference type="ARBA" id="ARBA00000385"/>
    </source>
</evidence>
<reference evidence="7 8" key="1">
    <citation type="submission" date="2018-06" db="EMBL/GenBank/DDBJ databases">
        <authorList>
            <consortium name="Pathogen Informatics"/>
            <person name="Doyle S."/>
        </authorList>
    </citation>
    <scope>NUCLEOTIDE SEQUENCE [LARGE SCALE GENOMIC DNA]</scope>
    <source>
        <strain evidence="7 8">NCTC12475</strain>
    </source>
</reference>
<dbReference type="InterPro" id="IPR002501">
    <property type="entry name" value="PsdUridine_synth_N"/>
</dbReference>
<evidence type="ECO:0000256" key="2">
    <source>
        <dbReference type="ARBA" id="ARBA00005642"/>
    </source>
</evidence>
<proteinExistence type="inferred from homology"/>
<dbReference type="PANTHER" id="PTHR13767">
    <property type="entry name" value="TRNA-PSEUDOURIDINE SYNTHASE"/>
    <property type="match status" value="1"/>
</dbReference>
<evidence type="ECO:0000256" key="5">
    <source>
        <dbReference type="HAMAP-Rule" id="MF_01080"/>
    </source>
</evidence>
<dbReference type="SUPFAM" id="SSF55120">
    <property type="entry name" value="Pseudouridine synthase"/>
    <property type="match status" value="1"/>
</dbReference>
<gene>
    <name evidence="5 7" type="primary">truB</name>
    <name evidence="7" type="ORF">NCTC12475_00161</name>
</gene>
<dbReference type="InterPro" id="IPR014780">
    <property type="entry name" value="tRNA_psdUridine_synth_TruB"/>
</dbReference>
<dbReference type="OrthoDB" id="9802309at2"/>
<dbReference type="NCBIfam" id="TIGR00431">
    <property type="entry name" value="TruB"/>
    <property type="match status" value="1"/>
</dbReference>
<sequence length="273" mass="31281">MNALFVANKPRGISSNFFLRKIKRKYGVKKAGFSGTLDPFASGCLIVAFGQYTKLFNYLDKTPKTYIATMWLGAYCESLDDENITSVKDTLPFHQSVFNIIKNSLLGDIVYTPPKYSAKKINGKRAYDLARNGIEFDIKQSTMHIYECEILSYSHPFLTFKIAVDEGSYIRSYAQLFAQKLGIQATLSALKRVSEGKFVYQNEKMLNPIHFLNLEKNVYNGDVLDISLGKKLNIENFFKKENGKYLIDFDDFFSIIEIKNQDVKYCLNKVEKC</sequence>
<evidence type="ECO:0000313" key="7">
    <source>
        <dbReference type="EMBL" id="SUX09712.1"/>
    </source>
</evidence>
<comment type="similarity">
    <text evidence="2 5">Belongs to the pseudouridine synthase TruB family. Type 1 subfamily.</text>
</comment>
<dbReference type="GO" id="GO:1990481">
    <property type="term" value="P:mRNA pseudouridine synthesis"/>
    <property type="evidence" value="ECO:0007669"/>
    <property type="project" value="TreeGrafter"/>
</dbReference>
<feature type="domain" description="Pseudouridine synthase II N-terminal" evidence="6">
    <location>
        <begin position="23"/>
        <end position="170"/>
    </location>
</feature>
<evidence type="ECO:0000259" key="6">
    <source>
        <dbReference type="Pfam" id="PF01509"/>
    </source>
</evidence>
<accession>A0A381DHM7</accession>
<evidence type="ECO:0000313" key="8">
    <source>
        <dbReference type="Proteomes" id="UP000254920"/>
    </source>
</evidence>
<organism evidence="7 8">
    <name type="scientific">Campylobacter sputorum subsp. sputorum</name>
    <dbReference type="NCBI Taxonomy" id="32024"/>
    <lineage>
        <taxon>Bacteria</taxon>
        <taxon>Pseudomonadati</taxon>
        <taxon>Campylobacterota</taxon>
        <taxon>Epsilonproteobacteria</taxon>
        <taxon>Campylobacterales</taxon>
        <taxon>Campylobacteraceae</taxon>
        <taxon>Campylobacter</taxon>
    </lineage>
</organism>
<dbReference type="GO" id="GO:0031119">
    <property type="term" value="P:tRNA pseudouridine synthesis"/>
    <property type="evidence" value="ECO:0007669"/>
    <property type="project" value="UniProtKB-UniRule"/>
</dbReference>
<keyword evidence="4 5" id="KW-0413">Isomerase</keyword>
<dbReference type="EMBL" id="UFVD01000001">
    <property type="protein sequence ID" value="SUX09712.1"/>
    <property type="molecule type" value="Genomic_DNA"/>
</dbReference>
<dbReference type="GO" id="GO:0003723">
    <property type="term" value="F:RNA binding"/>
    <property type="evidence" value="ECO:0007669"/>
    <property type="project" value="InterPro"/>
</dbReference>
<dbReference type="Gene3D" id="3.30.2350.10">
    <property type="entry name" value="Pseudouridine synthase"/>
    <property type="match status" value="1"/>
</dbReference>
<comment type="function">
    <text evidence="5">Responsible for synthesis of pseudouridine from uracil-55 in the psi GC loop of transfer RNAs.</text>
</comment>
<dbReference type="GeneID" id="93090611"/>